<dbReference type="InterPro" id="IPR050884">
    <property type="entry name" value="CNP_phosphodiesterase-III"/>
</dbReference>
<keyword evidence="1" id="KW-0479">Metal-binding</keyword>
<dbReference type="RefSeq" id="WP_088742472.1">
    <property type="nucleotide sequence ID" value="NZ_CAWOWR010000001.1"/>
</dbReference>
<evidence type="ECO:0000256" key="3">
    <source>
        <dbReference type="ARBA" id="ARBA00023004"/>
    </source>
</evidence>
<evidence type="ECO:0000256" key="4">
    <source>
        <dbReference type="ARBA" id="ARBA00025742"/>
    </source>
</evidence>
<evidence type="ECO:0000313" key="6">
    <source>
        <dbReference type="EMBL" id="TVU73622.1"/>
    </source>
</evidence>
<comment type="caution">
    <text evidence="6">The sequence shown here is derived from an EMBL/GenBank/DDBJ whole genome shotgun (WGS) entry which is preliminary data.</text>
</comment>
<keyword evidence="2" id="KW-0378">Hydrolase</keyword>
<evidence type="ECO:0000256" key="2">
    <source>
        <dbReference type="ARBA" id="ARBA00022801"/>
    </source>
</evidence>
<dbReference type="Proteomes" id="UP000319941">
    <property type="component" value="Unassembled WGS sequence"/>
</dbReference>
<evidence type="ECO:0000259" key="5">
    <source>
        <dbReference type="Pfam" id="PF00149"/>
    </source>
</evidence>
<dbReference type="AlphaFoldDB" id="A0A558HWV9"/>
<dbReference type="SUPFAM" id="SSF56300">
    <property type="entry name" value="Metallo-dependent phosphatases"/>
    <property type="match status" value="1"/>
</dbReference>
<keyword evidence="3" id="KW-0408">Iron</keyword>
<dbReference type="PANTHER" id="PTHR42988">
    <property type="entry name" value="PHOSPHOHYDROLASE"/>
    <property type="match status" value="1"/>
</dbReference>
<dbReference type="GO" id="GO:0016787">
    <property type="term" value="F:hydrolase activity"/>
    <property type="evidence" value="ECO:0007669"/>
    <property type="project" value="UniProtKB-KW"/>
</dbReference>
<reference evidence="6 7" key="1">
    <citation type="submission" date="2019-07" db="EMBL/GenBank/DDBJ databases">
        <title>Diversity of Bacteria from Kongsfjorden, Arctic.</title>
        <authorList>
            <person name="Yu Y."/>
        </authorList>
    </citation>
    <scope>NUCLEOTIDE SEQUENCE [LARGE SCALE GENOMIC DNA]</scope>
    <source>
        <strain evidence="6 7">SM1923</strain>
    </source>
</reference>
<dbReference type="Pfam" id="PF00149">
    <property type="entry name" value="Metallophos"/>
    <property type="match status" value="1"/>
</dbReference>
<feature type="domain" description="Calcineurin-like phosphoesterase" evidence="5">
    <location>
        <begin position="1"/>
        <end position="187"/>
    </location>
</feature>
<name>A0A558HWV9_9GAMM</name>
<sequence>MRLIQISDCHLRANPEARSRLGFPLHQLESVIAHAASLRPDILLVTGDVSQDESPASYRLAAGAFDSVGCPWFWFAGNHDHPDFMQELRPFHSELDLGDWRLLCLDSRVPGQAGGELGSDQLAELALSLELSLEQDPRPILLAMHHHPLPIGSTWMDALGLADRDVFWETLSAYPQVKAVLCGHIHQAFASEQGNVAVYGVPSTSDQFAPLSHDFAVDEAARPGFRVVDLDSERLETWVERVSL</sequence>
<comment type="similarity">
    <text evidence="4">Belongs to the cyclic nucleotide phosphodiesterase class-III family.</text>
</comment>
<keyword evidence="7" id="KW-1185">Reference proteome</keyword>
<evidence type="ECO:0000256" key="1">
    <source>
        <dbReference type="ARBA" id="ARBA00022723"/>
    </source>
</evidence>
<accession>A0A558HWV9</accession>
<dbReference type="InterPro" id="IPR004843">
    <property type="entry name" value="Calcineurin-like_PHP"/>
</dbReference>
<dbReference type="PANTHER" id="PTHR42988:SF2">
    <property type="entry name" value="CYCLIC NUCLEOTIDE PHOSPHODIESTERASE CBUA0032-RELATED"/>
    <property type="match status" value="1"/>
</dbReference>
<dbReference type="Gene3D" id="3.60.21.10">
    <property type="match status" value="1"/>
</dbReference>
<dbReference type="STRING" id="553385.GCA_000591415_00282"/>
<protein>
    <submittedName>
        <fullName evidence="6">Phosphodiesterase</fullName>
    </submittedName>
</protein>
<gene>
    <name evidence="6" type="ORF">FQP86_00615</name>
</gene>
<organism evidence="6 7">
    <name type="scientific">Cobetia crustatorum</name>
    <dbReference type="NCBI Taxonomy" id="553385"/>
    <lineage>
        <taxon>Bacteria</taxon>
        <taxon>Pseudomonadati</taxon>
        <taxon>Pseudomonadota</taxon>
        <taxon>Gammaproteobacteria</taxon>
        <taxon>Oceanospirillales</taxon>
        <taxon>Halomonadaceae</taxon>
        <taxon>Cobetia</taxon>
    </lineage>
</organism>
<evidence type="ECO:0000313" key="7">
    <source>
        <dbReference type="Proteomes" id="UP000319941"/>
    </source>
</evidence>
<dbReference type="GO" id="GO:0046872">
    <property type="term" value="F:metal ion binding"/>
    <property type="evidence" value="ECO:0007669"/>
    <property type="project" value="UniProtKB-KW"/>
</dbReference>
<dbReference type="InterPro" id="IPR029052">
    <property type="entry name" value="Metallo-depent_PP-like"/>
</dbReference>
<proteinExistence type="inferred from homology"/>
<dbReference type="OrthoDB" id="9784378at2"/>
<dbReference type="EMBL" id="VNFH01000001">
    <property type="protein sequence ID" value="TVU73622.1"/>
    <property type="molecule type" value="Genomic_DNA"/>
</dbReference>